<dbReference type="Pfam" id="PF13967">
    <property type="entry name" value="RSN1_TM"/>
    <property type="match status" value="1"/>
</dbReference>
<evidence type="ECO:0000259" key="10">
    <source>
        <dbReference type="Pfam" id="PF13967"/>
    </source>
</evidence>
<dbReference type="Proteomes" id="UP000094819">
    <property type="component" value="Unassembled WGS sequence"/>
</dbReference>
<evidence type="ECO:0000256" key="4">
    <source>
        <dbReference type="ARBA" id="ARBA00022692"/>
    </source>
</evidence>
<comment type="similarity">
    <text evidence="2">Belongs to the CSC1 (TC 1.A.17) family.</text>
</comment>
<dbReference type="GO" id="GO:0005886">
    <property type="term" value="C:plasma membrane"/>
    <property type="evidence" value="ECO:0007669"/>
    <property type="project" value="TreeGrafter"/>
</dbReference>
<feature type="transmembrane region" description="Helical" evidence="7">
    <location>
        <begin position="617"/>
        <end position="637"/>
    </location>
</feature>
<evidence type="ECO:0000256" key="6">
    <source>
        <dbReference type="ARBA" id="ARBA00023136"/>
    </source>
</evidence>
<keyword evidence="3" id="KW-0813">Transport</keyword>
<dbReference type="AlphaFoldDB" id="A0A1E3IXX7"/>
<accession>A0A1E3IXX7</accession>
<evidence type="ECO:0000313" key="12">
    <source>
        <dbReference type="EMBL" id="ODN93449.1"/>
    </source>
</evidence>
<name>A0A1E3IXX7_9TREE</name>
<dbReference type="Pfam" id="PF12621">
    <property type="entry name" value="PHM7_ext"/>
    <property type="match status" value="1"/>
</dbReference>
<organism evidence="12 13">
    <name type="scientific">Cryptococcus wingfieldii CBS 7118</name>
    <dbReference type="NCBI Taxonomy" id="1295528"/>
    <lineage>
        <taxon>Eukaryota</taxon>
        <taxon>Fungi</taxon>
        <taxon>Dikarya</taxon>
        <taxon>Basidiomycota</taxon>
        <taxon>Agaricomycotina</taxon>
        <taxon>Tremellomycetes</taxon>
        <taxon>Tremellales</taxon>
        <taxon>Cryptococcaceae</taxon>
        <taxon>Cryptococcus</taxon>
    </lineage>
</organism>
<feature type="transmembrane region" description="Helical" evidence="7">
    <location>
        <begin position="567"/>
        <end position="596"/>
    </location>
</feature>
<feature type="transmembrane region" description="Helical" evidence="7">
    <location>
        <begin position="105"/>
        <end position="127"/>
    </location>
</feature>
<evidence type="ECO:0000256" key="5">
    <source>
        <dbReference type="ARBA" id="ARBA00022989"/>
    </source>
</evidence>
<proteinExistence type="inferred from homology"/>
<evidence type="ECO:0000256" key="7">
    <source>
        <dbReference type="SAM" id="Phobius"/>
    </source>
</evidence>
<dbReference type="GO" id="GO:0005227">
    <property type="term" value="F:calcium-activated cation channel activity"/>
    <property type="evidence" value="ECO:0007669"/>
    <property type="project" value="InterPro"/>
</dbReference>
<evidence type="ECO:0000259" key="11">
    <source>
        <dbReference type="Pfam" id="PF14703"/>
    </source>
</evidence>
<feature type="transmembrane region" description="Helical" evidence="7">
    <location>
        <begin position="428"/>
        <end position="454"/>
    </location>
</feature>
<feature type="domain" description="CSC1/OSCA1-like cytosolic" evidence="11">
    <location>
        <begin position="250"/>
        <end position="415"/>
    </location>
</feature>
<keyword evidence="5 7" id="KW-1133">Transmembrane helix</keyword>
<reference evidence="12 13" key="1">
    <citation type="submission" date="2016-06" db="EMBL/GenBank/DDBJ databases">
        <title>Evolution of pathogenesis and genome organization in the Tremellales.</title>
        <authorList>
            <person name="Cuomo C."/>
            <person name="Litvintseva A."/>
            <person name="Heitman J."/>
            <person name="Chen Y."/>
            <person name="Sun S."/>
            <person name="Springer D."/>
            <person name="Dromer F."/>
            <person name="Young S."/>
            <person name="Zeng Q."/>
            <person name="Chapman S."/>
            <person name="Gujja S."/>
            <person name="Saif S."/>
            <person name="Birren B."/>
        </authorList>
    </citation>
    <scope>NUCLEOTIDE SEQUENCE [LARGE SCALE GENOMIC DNA]</scope>
    <source>
        <strain evidence="12 13">CBS 7118</strain>
    </source>
</reference>
<evidence type="ECO:0000256" key="3">
    <source>
        <dbReference type="ARBA" id="ARBA00022448"/>
    </source>
</evidence>
<dbReference type="PANTHER" id="PTHR13018">
    <property type="entry name" value="PROBABLE MEMBRANE PROTEIN DUF221-RELATED"/>
    <property type="match status" value="1"/>
</dbReference>
<feature type="domain" description="CSC1/OSCA1-like N-terminal transmembrane" evidence="10">
    <location>
        <begin position="15"/>
        <end position="168"/>
    </location>
</feature>
<feature type="transmembrane region" description="Helical" evidence="7">
    <location>
        <begin position="643"/>
        <end position="662"/>
    </location>
</feature>
<dbReference type="InterPro" id="IPR045122">
    <property type="entry name" value="Csc1-like"/>
</dbReference>
<keyword evidence="6 7" id="KW-0472">Membrane</keyword>
<keyword evidence="4 7" id="KW-0812">Transmembrane</keyword>
<evidence type="ECO:0000256" key="2">
    <source>
        <dbReference type="ARBA" id="ARBA00007779"/>
    </source>
</evidence>
<feature type="transmembrane region" description="Helical" evidence="7">
    <location>
        <begin position="715"/>
        <end position="737"/>
    </location>
</feature>
<dbReference type="InterPro" id="IPR022257">
    <property type="entry name" value="PHM7_ext"/>
</dbReference>
<dbReference type="InterPro" id="IPR027815">
    <property type="entry name" value="CSC1/OSCA1-like_cyt"/>
</dbReference>
<comment type="subcellular location">
    <subcellularLocation>
        <location evidence="1">Membrane</location>
        <topology evidence="1">Multi-pass membrane protein</topology>
    </subcellularLocation>
</comment>
<dbReference type="EMBL" id="AWGH01000016">
    <property type="protein sequence ID" value="ODN93449.1"/>
    <property type="molecule type" value="Genomic_DNA"/>
</dbReference>
<evidence type="ECO:0000313" key="13">
    <source>
        <dbReference type="Proteomes" id="UP000094819"/>
    </source>
</evidence>
<protein>
    <recommendedName>
        <fullName evidence="14">DUF221-domain-containing protein</fullName>
    </recommendedName>
</protein>
<feature type="transmembrane region" description="Helical" evidence="7">
    <location>
        <begin position="519"/>
        <end position="547"/>
    </location>
</feature>
<evidence type="ECO:0000259" key="9">
    <source>
        <dbReference type="Pfam" id="PF12621"/>
    </source>
</evidence>
<dbReference type="InterPro" id="IPR003864">
    <property type="entry name" value="CSC1/OSCA1-like_7TM"/>
</dbReference>
<dbReference type="Pfam" id="PF02714">
    <property type="entry name" value="RSN1_7TM"/>
    <property type="match status" value="1"/>
</dbReference>
<feature type="transmembrane region" description="Helical" evidence="7">
    <location>
        <begin position="147"/>
        <end position="166"/>
    </location>
</feature>
<feature type="transmembrane region" description="Helical" evidence="7">
    <location>
        <begin position="474"/>
        <end position="498"/>
    </location>
</feature>
<gene>
    <name evidence="12" type="ORF">L198_05314</name>
</gene>
<sequence>MSATGEDTSSSSTPSFISALVVAGITVGAFSLLWLVLHGRKNLRGVFSPRTYLAPEGKRPEPLPTGLIAFWKALFSTPDKEIIVSNGPDAYFYIRYLKVFGLQMLLPYVVLTCAVCIPVSVITPNSGKDGLNMLTFGNVPDTNQIRHVAHFIVAIILIVWTIFLIFREYNHLVQVRQAWMTSPQHLTLARARTVAITNVPDAINNVAGIKELAGTVAHIDSSGGSGTNLLANVNPFGRQSTATEGTAVNETDGVRQVWLVRMCKDAEKIWGERDAECARLEGGVSKLQKLAAKNVRKHKTPEETGKLDTENSAGDLIDKYVLPKKRPSWKQGLLGLIGKKQTLETSPEYINEHNIKLDELRSDIASLPQGNTVFVRFASQHEAHAFARLAGKTGKTNQHIRGGVEVVPEDIEWGNTSMSPWQRYGRSVVSWALTIGLIIVWAIPVAFVGMVSNVDTLCTTAPFLSWICDLPSPALGIIKGVLPPALLAVLFMLLPIVLRKMVKMQGEVRKTDIELKLFTRFWLFQVIHGFLIVTLASGLISALSTISGDTIQELPTLLSTRLPDASIFFLTFILTATFTGAAKTYARLVPVIMYALRGILAGNTPRNVYAKKFKMDNFAWATAFPPTCLLICITIVYSVIQPIITVLAFVAMILLYLANKFILHWCADQADASETGGLFYVRALRTVFVSLYIEEICLMGLFFLSSDENGDRSTTGLACGAIMAATLALTAIFQAYIDHFRFKKDFVYYVHTTETSSKSESIEPKVGAVKASPSEEYANAGPEFGNTSGFHVNAFDNPALWKKQPTIWVAEDPLGLGAQQVQQIQSKGVDSSLDFAVMNEKGVIEVDRSAPDEAWYGGHSN</sequence>
<evidence type="ECO:0000256" key="1">
    <source>
        <dbReference type="ARBA" id="ARBA00004141"/>
    </source>
</evidence>
<evidence type="ECO:0008006" key="14">
    <source>
        <dbReference type="Google" id="ProtNLM"/>
    </source>
</evidence>
<dbReference type="GeneID" id="30194527"/>
<evidence type="ECO:0000259" key="8">
    <source>
        <dbReference type="Pfam" id="PF02714"/>
    </source>
</evidence>
<feature type="domain" description="CSC1/OSCA1-like 7TM region" evidence="8">
    <location>
        <begin position="426"/>
        <end position="702"/>
    </location>
</feature>
<feature type="transmembrane region" description="Helical" evidence="7">
    <location>
        <begin position="683"/>
        <end position="703"/>
    </location>
</feature>
<dbReference type="OrthoDB" id="1076608at2759"/>
<dbReference type="InterPro" id="IPR032880">
    <property type="entry name" value="CSC1/OSCA1-like_N"/>
</dbReference>
<dbReference type="PANTHER" id="PTHR13018:SF143">
    <property type="entry name" value="CSC1_OSCA1-LIKE 7TM REGION DOMAIN-CONTAINING PROTEIN"/>
    <property type="match status" value="1"/>
</dbReference>
<feature type="domain" description="10TM putative phosphate transporter extracellular tail" evidence="9">
    <location>
        <begin position="789"/>
        <end position="852"/>
    </location>
</feature>
<dbReference type="Pfam" id="PF14703">
    <property type="entry name" value="PHM7_cyt"/>
    <property type="match status" value="1"/>
</dbReference>
<comment type="caution">
    <text evidence="12">The sequence shown here is derived from an EMBL/GenBank/DDBJ whole genome shotgun (WGS) entry which is preliminary data.</text>
</comment>
<feature type="transmembrane region" description="Helical" evidence="7">
    <location>
        <begin position="16"/>
        <end position="37"/>
    </location>
</feature>
<dbReference type="RefSeq" id="XP_019030554.1">
    <property type="nucleotide sequence ID" value="XM_019177401.1"/>
</dbReference>
<keyword evidence="13" id="KW-1185">Reference proteome</keyword>